<sequence length="89" mass="10761">THTHTQIFGCMHVHRQTHTHTHIHIYIVRLGGAHIPTPLLHMPYTIRTPPGARHRHICLIEPHKHTHRHKHKHKHKQQRQQHTYIDYIH</sequence>
<reference evidence="2" key="1">
    <citation type="submission" date="2015-07" db="EMBL/GenBank/DDBJ databases">
        <title>MeaNS - Measles Nucleotide Surveillance Program.</title>
        <authorList>
            <person name="Tran T."/>
            <person name="Druce J."/>
        </authorList>
    </citation>
    <scope>NUCLEOTIDE SEQUENCE</scope>
    <source>
        <strain evidence="2">UCB-OBI-ISO-001</strain>
        <tissue evidence="2">Gonad</tissue>
    </source>
</reference>
<evidence type="ECO:0000256" key="1">
    <source>
        <dbReference type="SAM" id="MobiDB-lite"/>
    </source>
</evidence>
<organism evidence="2">
    <name type="scientific">Octopus bimaculoides</name>
    <name type="common">California two-spotted octopus</name>
    <dbReference type="NCBI Taxonomy" id="37653"/>
    <lineage>
        <taxon>Eukaryota</taxon>
        <taxon>Metazoa</taxon>
        <taxon>Spiralia</taxon>
        <taxon>Lophotrochozoa</taxon>
        <taxon>Mollusca</taxon>
        <taxon>Cephalopoda</taxon>
        <taxon>Coleoidea</taxon>
        <taxon>Octopodiformes</taxon>
        <taxon>Octopoda</taxon>
        <taxon>Incirrata</taxon>
        <taxon>Octopodidae</taxon>
        <taxon>Octopus</taxon>
    </lineage>
</organism>
<evidence type="ECO:0000313" key="2">
    <source>
        <dbReference type="EMBL" id="KOF86432.1"/>
    </source>
</evidence>
<dbReference type="EMBL" id="KQ418644">
    <property type="protein sequence ID" value="KOF86432.1"/>
    <property type="molecule type" value="Genomic_DNA"/>
</dbReference>
<feature type="non-terminal residue" evidence="2">
    <location>
        <position position="1"/>
    </location>
</feature>
<feature type="region of interest" description="Disordered" evidence="1">
    <location>
        <begin position="65"/>
        <end position="89"/>
    </location>
</feature>
<dbReference type="AlphaFoldDB" id="A0A0L8HB78"/>
<protein>
    <submittedName>
        <fullName evidence="2">Uncharacterized protein</fullName>
    </submittedName>
</protein>
<feature type="compositionally biased region" description="Basic residues" evidence="1">
    <location>
        <begin position="65"/>
        <end position="79"/>
    </location>
</feature>
<name>A0A0L8HB78_OCTBM</name>
<gene>
    <name evidence="2" type="ORF">OCBIM_22018588mg</name>
</gene>
<accession>A0A0L8HB78</accession>
<proteinExistence type="predicted"/>